<accession>A0AAJ0AG01</accession>
<dbReference type="RefSeq" id="XP_060427203.1">
    <property type="nucleotide sequence ID" value="XM_060579718.1"/>
</dbReference>
<reference evidence="1" key="1">
    <citation type="submission" date="2021-06" db="EMBL/GenBank/DDBJ databases">
        <title>Comparative genomics, transcriptomics and evolutionary studies reveal genomic signatures of adaptation to plant cell wall in hemibiotrophic fungi.</title>
        <authorList>
            <consortium name="DOE Joint Genome Institute"/>
            <person name="Baroncelli R."/>
            <person name="Diaz J.F."/>
            <person name="Benocci T."/>
            <person name="Peng M."/>
            <person name="Battaglia E."/>
            <person name="Haridas S."/>
            <person name="Andreopoulos W."/>
            <person name="Labutti K."/>
            <person name="Pangilinan J."/>
            <person name="Floch G.L."/>
            <person name="Makela M.R."/>
            <person name="Henrissat B."/>
            <person name="Grigoriev I.V."/>
            <person name="Crouch J.A."/>
            <person name="De Vries R.P."/>
            <person name="Sukno S.A."/>
            <person name="Thon M.R."/>
        </authorList>
    </citation>
    <scope>NUCLEOTIDE SEQUENCE</scope>
    <source>
        <strain evidence="1">CBS 193.32</strain>
    </source>
</reference>
<comment type="caution">
    <text evidence="1">The sequence shown here is derived from an EMBL/GenBank/DDBJ whole genome shotgun (WGS) entry which is preliminary data.</text>
</comment>
<proteinExistence type="predicted"/>
<protein>
    <submittedName>
        <fullName evidence="1">Uncharacterized protein</fullName>
    </submittedName>
</protein>
<gene>
    <name evidence="1" type="ORF">BDP55DRAFT_730657</name>
</gene>
<evidence type="ECO:0000313" key="1">
    <source>
        <dbReference type="EMBL" id="KAK1673200.1"/>
    </source>
</evidence>
<dbReference type="EMBL" id="JAHMHR010000032">
    <property type="protein sequence ID" value="KAK1673200.1"/>
    <property type="molecule type" value="Genomic_DNA"/>
</dbReference>
<evidence type="ECO:0000313" key="2">
    <source>
        <dbReference type="Proteomes" id="UP001224890"/>
    </source>
</evidence>
<name>A0AAJ0AG01_9PEZI</name>
<dbReference type="GeneID" id="85464244"/>
<organism evidence="1 2">
    <name type="scientific">Colletotrichum godetiae</name>
    <dbReference type="NCBI Taxonomy" id="1209918"/>
    <lineage>
        <taxon>Eukaryota</taxon>
        <taxon>Fungi</taxon>
        <taxon>Dikarya</taxon>
        <taxon>Ascomycota</taxon>
        <taxon>Pezizomycotina</taxon>
        <taxon>Sordariomycetes</taxon>
        <taxon>Hypocreomycetidae</taxon>
        <taxon>Glomerellales</taxon>
        <taxon>Glomerellaceae</taxon>
        <taxon>Colletotrichum</taxon>
        <taxon>Colletotrichum acutatum species complex</taxon>
    </lineage>
</organism>
<dbReference type="AlphaFoldDB" id="A0AAJ0AG01"/>
<dbReference type="Proteomes" id="UP001224890">
    <property type="component" value="Unassembled WGS sequence"/>
</dbReference>
<sequence length="124" mass="14084">MAIPNHDPSRRRSASQLLSIPRKVRDPIYEHHVIVDRGYVYESDGLLGGRLKWADRQPFDLNLTYACQLVVGEMRHLALQSNTITLSTITSEDGHFYAVALEGLRIRAARFHGLVGRSLDRCKQ</sequence>
<keyword evidence="2" id="KW-1185">Reference proteome</keyword>